<sequence length="501" mass="58530">MVVKLSNKLLTIKMGEKIKKELPIEQKIEDVIETPGSEDLKITAETMLREVIKKEIVSKIQENFKKRNLIEEPPAEEKTPEKKSMLEFEYLRHNLLLSDILEKVTERGILGNVKKEWRIIMREIRDELSQLAPESQAAIEKTIEEMFEKRQKIEEHLKNAEPDEIFSDLIGDGKKHRPKGAVSAKTLGDILTVYLSNRLDFAKVYSQSAAVSEGNIEESSKVGGFAHKRQIKELGDVDIVVFPGPVYKSSLSHEVAHRISDRLFEEDAPPLEKAERLEYSEPRKLLDAIFDFWVDNKLKDELWNHALSGLMHYSNSPERNVEKILSKHTDFLLKQEKSGLYDYPAQDKPEIMEKLKELFPEENSESLENLYQDYSYRYYEFAARQVDFIKKQMSELKIQWMRYSFLNLLRFEDIQKWQRVPRFLETIGKNFDALKEKWGFEPKSVAMALNEKGSHSKDELFGQYAYWEGYKLNSVEALMKADDTTKAFVLLQWVNYISKLK</sequence>
<dbReference type="AlphaFoldDB" id="A0A1F5B273"/>
<proteinExistence type="predicted"/>
<name>A0A1F5B273_9BACT</name>
<organism evidence="1 2">
    <name type="scientific">Candidatus Azambacteria bacterium RIFCSPHIGHO2_01_FULL_40_24</name>
    <dbReference type="NCBI Taxonomy" id="1797301"/>
    <lineage>
        <taxon>Bacteria</taxon>
        <taxon>Candidatus Azamiibacteriota</taxon>
    </lineage>
</organism>
<protein>
    <submittedName>
        <fullName evidence="1">Uncharacterized protein</fullName>
    </submittedName>
</protein>
<dbReference type="EMBL" id="MEYK01000036">
    <property type="protein sequence ID" value="OGD24676.1"/>
    <property type="molecule type" value="Genomic_DNA"/>
</dbReference>
<comment type="caution">
    <text evidence="1">The sequence shown here is derived from an EMBL/GenBank/DDBJ whole genome shotgun (WGS) entry which is preliminary data.</text>
</comment>
<dbReference type="Proteomes" id="UP000176431">
    <property type="component" value="Unassembled WGS sequence"/>
</dbReference>
<gene>
    <name evidence="1" type="ORF">A2819_02985</name>
</gene>
<reference evidence="1 2" key="1">
    <citation type="journal article" date="2016" name="Nat. Commun.">
        <title>Thousands of microbial genomes shed light on interconnected biogeochemical processes in an aquifer system.</title>
        <authorList>
            <person name="Anantharaman K."/>
            <person name="Brown C.T."/>
            <person name="Hug L.A."/>
            <person name="Sharon I."/>
            <person name="Castelle C.J."/>
            <person name="Probst A.J."/>
            <person name="Thomas B.C."/>
            <person name="Singh A."/>
            <person name="Wilkins M.J."/>
            <person name="Karaoz U."/>
            <person name="Brodie E.L."/>
            <person name="Williams K.H."/>
            <person name="Hubbard S.S."/>
            <person name="Banfield J.F."/>
        </authorList>
    </citation>
    <scope>NUCLEOTIDE SEQUENCE [LARGE SCALE GENOMIC DNA]</scope>
</reference>
<accession>A0A1F5B273</accession>
<evidence type="ECO:0000313" key="1">
    <source>
        <dbReference type="EMBL" id="OGD24676.1"/>
    </source>
</evidence>
<evidence type="ECO:0000313" key="2">
    <source>
        <dbReference type="Proteomes" id="UP000176431"/>
    </source>
</evidence>